<feature type="compositionally biased region" description="Basic and acidic residues" evidence="4">
    <location>
        <begin position="1841"/>
        <end position="1856"/>
    </location>
</feature>
<evidence type="ECO:0008006" key="7">
    <source>
        <dbReference type="Google" id="ProtNLM"/>
    </source>
</evidence>
<dbReference type="EMBL" id="GL378370">
    <property type="protein sequence ID" value="EFJ43775.1"/>
    <property type="molecule type" value="Genomic_DNA"/>
</dbReference>
<dbReference type="PANTHER" id="PTHR22847:SF637">
    <property type="entry name" value="WD REPEAT DOMAIN 5B"/>
    <property type="match status" value="1"/>
</dbReference>
<feature type="region of interest" description="Disordered" evidence="4">
    <location>
        <begin position="1243"/>
        <end position="1295"/>
    </location>
</feature>
<feature type="region of interest" description="Disordered" evidence="4">
    <location>
        <begin position="1417"/>
        <end position="1462"/>
    </location>
</feature>
<dbReference type="Gene3D" id="2.130.10.10">
    <property type="entry name" value="YVTN repeat-like/Quinoprotein amine dehydrogenase"/>
    <property type="match status" value="4"/>
</dbReference>
<dbReference type="Pfam" id="PF00400">
    <property type="entry name" value="WD40"/>
    <property type="match status" value="4"/>
</dbReference>
<dbReference type="InParanoid" id="D8U9A9"/>
<protein>
    <recommendedName>
        <fullName evidence="7">NACHT domain-containing protein</fullName>
    </recommendedName>
</protein>
<dbReference type="PROSITE" id="PS50082">
    <property type="entry name" value="WD_REPEATS_2"/>
    <property type="match status" value="3"/>
</dbReference>
<name>D8U9A9_VOLCA</name>
<dbReference type="SUPFAM" id="SSF50978">
    <property type="entry name" value="WD40 repeat-like"/>
    <property type="match status" value="1"/>
</dbReference>
<feature type="compositionally biased region" description="Polar residues" evidence="4">
    <location>
        <begin position="80"/>
        <end position="91"/>
    </location>
</feature>
<feature type="compositionally biased region" description="Low complexity" evidence="4">
    <location>
        <begin position="1245"/>
        <end position="1257"/>
    </location>
</feature>
<feature type="compositionally biased region" description="Low complexity" evidence="4">
    <location>
        <begin position="2127"/>
        <end position="2143"/>
    </location>
</feature>
<dbReference type="InterPro" id="IPR015943">
    <property type="entry name" value="WD40/YVTN_repeat-like_dom_sf"/>
</dbReference>
<gene>
    <name evidence="5" type="ORF">VOLCADRAFT_96135</name>
</gene>
<feature type="region of interest" description="Disordered" evidence="4">
    <location>
        <begin position="2125"/>
        <end position="2151"/>
    </location>
</feature>
<feature type="compositionally biased region" description="Polar residues" evidence="4">
    <location>
        <begin position="1417"/>
        <end position="1428"/>
    </location>
</feature>
<keyword evidence="1 3" id="KW-0853">WD repeat</keyword>
<feature type="non-terminal residue" evidence="5">
    <location>
        <position position="2260"/>
    </location>
</feature>
<feature type="compositionally biased region" description="Gly residues" evidence="4">
    <location>
        <begin position="296"/>
        <end position="305"/>
    </location>
</feature>
<feature type="region of interest" description="Disordered" evidence="4">
    <location>
        <begin position="1951"/>
        <end position="1976"/>
    </location>
</feature>
<proteinExistence type="predicted"/>
<evidence type="ECO:0000313" key="5">
    <source>
        <dbReference type="EMBL" id="EFJ43775.1"/>
    </source>
</evidence>
<dbReference type="eggNOG" id="KOG0271">
    <property type="taxonomic scope" value="Eukaryota"/>
</dbReference>
<feature type="compositionally biased region" description="Polar residues" evidence="4">
    <location>
        <begin position="1903"/>
        <end position="1920"/>
    </location>
</feature>
<evidence type="ECO:0000313" key="6">
    <source>
        <dbReference type="Proteomes" id="UP000001058"/>
    </source>
</evidence>
<dbReference type="InterPro" id="IPR011047">
    <property type="entry name" value="Quinoprotein_ADH-like_sf"/>
</dbReference>
<feature type="region of interest" description="Disordered" evidence="4">
    <location>
        <begin position="851"/>
        <end position="878"/>
    </location>
</feature>
<dbReference type="SUPFAM" id="SSF50998">
    <property type="entry name" value="Quinoprotein alcohol dehydrogenase-like"/>
    <property type="match status" value="1"/>
</dbReference>
<feature type="region of interest" description="Disordered" evidence="4">
    <location>
        <begin position="283"/>
        <end position="305"/>
    </location>
</feature>
<dbReference type="STRING" id="3068.D8U9A9"/>
<accession>D8U9A9</accession>
<feature type="compositionally biased region" description="Low complexity" evidence="4">
    <location>
        <begin position="61"/>
        <end position="76"/>
    </location>
</feature>
<feature type="compositionally biased region" description="Low complexity" evidence="4">
    <location>
        <begin position="1272"/>
        <end position="1285"/>
    </location>
</feature>
<feature type="repeat" description="WD" evidence="3">
    <location>
        <begin position="1982"/>
        <end position="2016"/>
    </location>
</feature>
<dbReference type="Proteomes" id="UP000001058">
    <property type="component" value="Unassembled WGS sequence"/>
</dbReference>
<evidence type="ECO:0000256" key="4">
    <source>
        <dbReference type="SAM" id="MobiDB-lite"/>
    </source>
</evidence>
<evidence type="ECO:0000256" key="3">
    <source>
        <dbReference type="PROSITE-ProRule" id="PRU00221"/>
    </source>
</evidence>
<feature type="region of interest" description="Disordered" evidence="4">
    <location>
        <begin position="644"/>
        <end position="676"/>
    </location>
</feature>
<dbReference type="PROSITE" id="PS50294">
    <property type="entry name" value="WD_REPEATS_REGION"/>
    <property type="match status" value="2"/>
</dbReference>
<evidence type="ECO:0000256" key="1">
    <source>
        <dbReference type="ARBA" id="ARBA00022574"/>
    </source>
</evidence>
<feature type="compositionally biased region" description="Gly residues" evidence="4">
    <location>
        <begin position="1069"/>
        <end position="1081"/>
    </location>
</feature>
<dbReference type="InterPro" id="IPR001680">
    <property type="entry name" value="WD40_rpt"/>
</dbReference>
<dbReference type="OrthoDB" id="548011at2759"/>
<evidence type="ECO:0000256" key="2">
    <source>
        <dbReference type="ARBA" id="ARBA00022737"/>
    </source>
</evidence>
<feature type="compositionally biased region" description="Low complexity" evidence="4">
    <location>
        <begin position="1447"/>
        <end position="1462"/>
    </location>
</feature>
<reference evidence="5 6" key="1">
    <citation type="journal article" date="2010" name="Science">
        <title>Genomic analysis of organismal complexity in the multicellular green alga Volvox carteri.</title>
        <authorList>
            <person name="Prochnik S.E."/>
            <person name="Umen J."/>
            <person name="Nedelcu A.M."/>
            <person name="Hallmann A."/>
            <person name="Miller S.M."/>
            <person name="Nishii I."/>
            <person name="Ferris P."/>
            <person name="Kuo A."/>
            <person name="Mitros T."/>
            <person name="Fritz-Laylin L.K."/>
            <person name="Hellsten U."/>
            <person name="Chapman J."/>
            <person name="Simakov O."/>
            <person name="Rensing S.A."/>
            <person name="Terry A."/>
            <person name="Pangilinan J."/>
            <person name="Kapitonov V."/>
            <person name="Jurka J."/>
            <person name="Salamov A."/>
            <person name="Shapiro H."/>
            <person name="Schmutz J."/>
            <person name="Grimwood J."/>
            <person name="Lindquist E."/>
            <person name="Lucas S."/>
            <person name="Grigoriev I.V."/>
            <person name="Schmitt R."/>
            <person name="Kirk D."/>
            <person name="Rokhsar D.S."/>
        </authorList>
    </citation>
    <scope>NUCLEOTIDE SEQUENCE [LARGE SCALE GENOMIC DNA]</scope>
    <source>
        <strain evidence="6">f. Nagariensis / Eve</strain>
    </source>
</reference>
<feature type="region of interest" description="Disordered" evidence="4">
    <location>
        <begin position="1"/>
        <end position="91"/>
    </location>
</feature>
<dbReference type="PANTHER" id="PTHR22847">
    <property type="entry name" value="WD40 REPEAT PROTEIN"/>
    <property type="match status" value="1"/>
</dbReference>
<feature type="repeat" description="WD" evidence="3">
    <location>
        <begin position="1547"/>
        <end position="1580"/>
    </location>
</feature>
<feature type="compositionally biased region" description="Pro residues" evidence="4">
    <location>
        <begin position="1262"/>
        <end position="1271"/>
    </location>
</feature>
<organism evidence="6">
    <name type="scientific">Volvox carteri f. nagariensis</name>
    <dbReference type="NCBI Taxonomy" id="3068"/>
    <lineage>
        <taxon>Eukaryota</taxon>
        <taxon>Viridiplantae</taxon>
        <taxon>Chlorophyta</taxon>
        <taxon>core chlorophytes</taxon>
        <taxon>Chlorophyceae</taxon>
        <taxon>CS clade</taxon>
        <taxon>Chlamydomonadales</taxon>
        <taxon>Volvocaceae</taxon>
        <taxon>Volvox</taxon>
    </lineage>
</organism>
<feature type="region of interest" description="Disordered" evidence="4">
    <location>
        <begin position="1899"/>
        <end position="1922"/>
    </location>
</feature>
<feature type="region of interest" description="Disordered" evidence="4">
    <location>
        <begin position="1820"/>
        <end position="1869"/>
    </location>
</feature>
<feature type="region of interest" description="Disordered" evidence="4">
    <location>
        <begin position="780"/>
        <end position="808"/>
    </location>
</feature>
<keyword evidence="6" id="KW-1185">Reference proteome</keyword>
<feature type="compositionally biased region" description="Low complexity" evidence="4">
    <location>
        <begin position="1821"/>
        <end position="1840"/>
    </location>
</feature>
<dbReference type="InterPro" id="IPR036322">
    <property type="entry name" value="WD40_repeat_dom_sf"/>
</dbReference>
<dbReference type="GO" id="GO:1990234">
    <property type="term" value="C:transferase complex"/>
    <property type="evidence" value="ECO:0007669"/>
    <property type="project" value="UniProtKB-ARBA"/>
</dbReference>
<sequence>MQARDRYTGIAPKASTPSQPSVCVQLGARPVRLGSGSRRAASGSKRATSASESPGKPDVVSSSNRSSSGGSRSSGGDPRTQANVSSLTTSSDKADADVIAAAGAAGATSTAGSAASCTAARGHRLPHIGSLAVSLAFLIDFAERHVPPSQPTWAVVGELIKPHTLQETIRYVDLPEVFRHTIPPERSDYYFISHAWGRPFREMVGLCAHYLRGAVPEDTYVWCDIFIINQHPGQQQADDLQQLRLAVQDAVVTLVCTDAAGAPFERIWCLFEMWTTLTAAADHDDSVPSRSSCKGSGSGSGGGCGEGGVIESGGAGGSVRSRSQALVVLTTGLSAAQRAKLYGQIDAATAKATVPSDKERILADIARSSGGVTAFNAAVRCALLLRPLDYESELAALTDTAVPVTHGSLTHGSAISTAEAVPPQDWDFATLDSWLGLAPSHRNYRALALLGAPGTGKSSAAAAAVKRMMTMTMSPIPASEAEEQRRRRGRSMTAAAEGPLPVAMHFCRANNLQALDPLAAMCTLAYQLCLLFPEELQSYYAFELGKGDSGGGGGRGGNGGDDGDSGSGFELRVIAGMAAAEGGGVAGGGGGGGGRAGDGGGGQDPVAAAFEALLLRPLELLWKSYEDAVQIAAAAAAAAGQVNPGSEDVDEVQAQQAETAHGAAAEAAATSPPPPLPLSSPLLPRLVILLDAIDEGDSGAVGGSHENAMLLLLQEHFPRLPPFVRLIVTARPLSHIRALLAHKFDPWVIAPEDLRPPAPVCAAALATRLSRRPELMAALQRSGAATTAADKPASGSGTGSGGGGGGGGGRDAGVWVGSLAERLWKASSGWMLFLRLSEDVLEATAAAAVAAADGSGPSPRTVCKSAQAPSPSPPSPPLEAALASVVAELEAAAAARAAPLLYSLYVRVLVAPAPAAAGGSAAAGRRPPLGAPGGEPRAALQLALLLEVLGAAREPLYLSQLKDVGLSEICSGTAITSAAGLRLGCLVNVRGYKLHGIHRSLFEWLAADGAEEVTRLLAGGGAAAGGAAGGGRGGRGLRRGHAALAAMTLRDVAASRASQAAAAAAASGNCGGGSGGGGARGPRGPDPYSLQHAVGHVLEAAASLVADGDGEAPCMPKRKARIGPGKTLLLDFYYWRCVYQDGSAAAVALAALLRHEAVFAAAGVTAAAGPTATPGTAASLAADAARWLQSYHGSLLRFPQAILQSALALPAASPIRAAALAALSPPHPPQGPATTVTINTTARPASASGAAVDAVASELHSPPSPSPPCSRPAPSSSSTGAAARRPGFESSGSLSAARVPPAAVGTVAAVAQLAGTSWPRAFPLSNPPPAWDACLLTVQSRDDKKVHMLSPVTGGQASAQMCAVPRTSPRQNHFTSIQGLRSYQLHLLVALVAGVGLIEGHTDRVYCVAVRPQVAAQTRHQTLPQSQTQRRRRGSEGADSPWGQNNPSGPLAPATATGTADPNSTAALVAGVDAETAAKAQIHVQTAAAAVVVASGSLDGHVALWDGATRIQLQQLEPGERMASPDGLDGDGANSFGFSAVEDRPTGPSARGSVDCLTFSPDGFWLAAGTSDGSIAVWSMGTSVHAVKAWIAPQAHKEAVAGLTFLELSQPEGAAGAVRMTGHRREGSEKAGVGSGLPALVLASCSGWRGEMLCGCVGGGGGEGGGSGVLLVTEPLRTLRVDSEAQTEYEATGLQTQRSVNGAADPWFICNAPAAKDSSCSAVDVEAAATQPMPQPPLLGGVAEDVNGRQSRASYRAPEHYCLAAGPGLPPGCLLAGSGSGPVVVWDVASGLLRERLRGHTDAVRCLALQAARQQAEEDLAAAAEATHTAGAAAAEAGQAQREEEQSGAVESERPQETQATTAGPPGPRVCRRPCQWQCVAVLRGHTRLVTSLSFLTSTTSSPAQAASGQVSGPSASSGSEVAPTAAPAVCRLASASVDFSIRIWQVDPAGDPRSALSPGSSCGGRGAGDDERPVGHEGFAVNTAALSPDGRLIATGADDFQVCVWDSTSGAHRRTLRCFYGRVTAVAFSRDSKRMATAAEDGTARIWSVGGFQTALLEGHPSGATAVAWAEDSSLVATGAARGNPGVQLWDARMGMRINTYRYHVSDVALLAFGSAVELPPPAPQPLAQVPSTPSPRPSSVSNGVCATATSEQAPPLAAQETPQQRHHVLLMSVDVRGLACVWDVWGGGLLHSIDHVQGAALAGSRLLWMQRGRVAAIVTFEDDEVVTEDTRRRVDTECKCRVDEIFRDHMYKVCRCCG</sequence>
<feature type="compositionally biased region" description="Low complexity" evidence="4">
    <location>
        <begin position="34"/>
        <end position="51"/>
    </location>
</feature>
<dbReference type="SMART" id="SM00320">
    <property type="entry name" value="WD40"/>
    <property type="match status" value="7"/>
</dbReference>
<feature type="region of interest" description="Disordered" evidence="4">
    <location>
        <begin position="1068"/>
        <end position="1088"/>
    </location>
</feature>
<feature type="repeat" description="WD" evidence="3">
    <location>
        <begin position="2024"/>
        <end position="2050"/>
    </location>
</feature>
<feature type="compositionally biased region" description="Gly residues" evidence="4">
    <location>
        <begin position="796"/>
        <end position="808"/>
    </location>
</feature>
<dbReference type="RefSeq" id="XP_002955256.1">
    <property type="nucleotide sequence ID" value="XM_002955210.1"/>
</dbReference>
<dbReference type="KEGG" id="vcn:VOLCADRAFT_96135"/>
<keyword evidence="2" id="KW-0677">Repeat</keyword>
<dbReference type="GeneID" id="9616225"/>